<dbReference type="AlphaFoldDB" id="A0A6V7NW64"/>
<feature type="compositionally biased region" description="Low complexity" evidence="1">
    <location>
        <begin position="14"/>
        <end position="30"/>
    </location>
</feature>
<feature type="compositionally biased region" description="Basic and acidic residues" evidence="1">
    <location>
        <begin position="801"/>
        <end position="811"/>
    </location>
</feature>
<feature type="compositionally biased region" description="Basic and acidic residues" evidence="1">
    <location>
        <begin position="317"/>
        <end position="418"/>
    </location>
</feature>
<evidence type="ECO:0000256" key="1">
    <source>
        <dbReference type="SAM" id="MobiDB-lite"/>
    </source>
</evidence>
<feature type="region of interest" description="Disordered" evidence="1">
    <location>
        <begin position="14"/>
        <end position="101"/>
    </location>
</feature>
<feature type="compositionally biased region" description="Basic and acidic residues" evidence="1">
    <location>
        <begin position="994"/>
        <end position="1027"/>
    </location>
</feature>
<organism evidence="2">
    <name type="scientific">Ananas comosus var. bracteatus</name>
    <name type="common">red pineapple</name>
    <dbReference type="NCBI Taxonomy" id="296719"/>
    <lineage>
        <taxon>Eukaryota</taxon>
        <taxon>Viridiplantae</taxon>
        <taxon>Streptophyta</taxon>
        <taxon>Embryophyta</taxon>
        <taxon>Tracheophyta</taxon>
        <taxon>Spermatophyta</taxon>
        <taxon>Magnoliopsida</taxon>
        <taxon>Liliopsida</taxon>
        <taxon>Poales</taxon>
        <taxon>Bromeliaceae</taxon>
        <taxon>Bromelioideae</taxon>
        <taxon>Ananas</taxon>
    </lineage>
</organism>
<feature type="compositionally biased region" description="Basic and acidic residues" evidence="1">
    <location>
        <begin position="118"/>
        <end position="131"/>
    </location>
</feature>
<evidence type="ECO:0000313" key="2">
    <source>
        <dbReference type="EMBL" id="CAD1822829.1"/>
    </source>
</evidence>
<feature type="region of interest" description="Disordered" evidence="1">
    <location>
        <begin position="174"/>
        <end position="300"/>
    </location>
</feature>
<sequence>MLRREGAVAALTVAAAAESSVPATAASKSSGSGGVRETERKSGRGVREKGEEFGRSEGDREEIGERSEGERRRVRAGSRATASDGLSEEADFASEKDENMCKKDDCARETAQDFLEETTHRAWKGGEETDAKNIGSEDNDRDVKGIPDVAPQGDYNTKTPDNTYTKEIMIAIEQEDEARTQVRSDNEETEGEKISSVKGDSEPTKVENEYISNTVGDASDTGEPTGKPADVDDVVDDVQEETIGSTCDEQHQENIESNEKNEDGEQREDKHQTLQQEELVSEVENQETTSTTGAKKMEISKEGENLINMISESVNLEETKIENDTDDEKIKESVEDNPRDHALLSQTRHDVADEDHTKADQSLEGKDGNIVSLEKESIKSKGPDEVHPSESEAHQRLVDKDNNIVSLEKESIESKGPDEVQPGESEATKVAEIVSTTDEAETTSVDGGESVDVDKDKAEYQEHKNVIESVMEEYNKGGANETQMAKSHQIPEMDDLSPEKASETNESTTMPEQSRIPEEENTIMESKTESSFPKDAIENALKSDPEEKDEEMLKNDESSHIFPESSPDADHNIAEGLCHQDEGNKIYEDAAPETAFGNQSCEANEEQRETEKKDMPMKYIDTVNSQEETIHKEDSDNVEESEKCAGEDGTALTLERASAAKDDEQREEKFQNPHDIESEMDVKKEKTTSEAESSKTTASDGLSEEADFASEKDENMCKKGDCARETVQDFSEETTHRAGKGGEETDTKNIGGEDNDRDVKGIPDVAPQGDYNTKTPNNTYTKEIMIAVEQEDEARTQVSSDNEKTEGEKISSVKGEPTGKPANVDDVVDDVQEETIGSICEEQHQENVESNEKNEEADEDHAEAVQSLEGKDGNIASLEKESIKSKGPDEVHPSESEAHQSLEDKDNNIVSFEKESIESKGPDEIQLSELEGTKVAEIVSTTDEAETTSVDGGESVDVDKDKAEYQEHKNVRESVMEEYNQGEANETQMAKSHKIPEMDDLSPEKASETNESVMKDMHDKTKTKHEEEPDFASNKPINQTTMPEQSRIPEEENTIMESKTESSFPKDAIENALKSDPEEKDEEMQKNKESSHIFLESSPDTDHNIAEGLCHLDEGNKTCEDAAPETASGNQSCEANEEQSEIEKQDMPMKYIDTVNSQEETIHKEDSDNVEESEKCEGKDGTALTLERASAAEDDEKREEKFQNPHDIESETDIKKEKTTSEAESTR</sequence>
<feature type="region of interest" description="Disordered" evidence="1">
    <location>
        <begin position="118"/>
        <end position="162"/>
    </location>
</feature>
<feature type="compositionally biased region" description="Basic and acidic residues" evidence="1">
    <location>
        <begin position="658"/>
        <end position="693"/>
    </location>
</feature>
<feature type="compositionally biased region" description="Basic and acidic residues" evidence="1">
    <location>
        <begin position="1067"/>
        <end position="1091"/>
    </location>
</feature>
<name>A0A6V7NW64_ANACO</name>
<feature type="compositionally biased region" description="Basic and acidic residues" evidence="1">
    <location>
        <begin position="1100"/>
        <end position="1120"/>
    </location>
</feature>
<dbReference type="EMBL" id="LR862142">
    <property type="protein sequence ID" value="CAD1822829.1"/>
    <property type="molecule type" value="Genomic_DNA"/>
</dbReference>
<gene>
    <name evidence="2" type="ORF">CB5_LOCUS6040</name>
</gene>
<feature type="compositionally biased region" description="Basic and acidic residues" evidence="1">
    <location>
        <begin position="1160"/>
        <end position="1180"/>
    </location>
</feature>
<feature type="compositionally biased region" description="Basic and acidic residues" evidence="1">
    <location>
        <begin position="709"/>
        <end position="747"/>
    </location>
</feature>
<feature type="compositionally biased region" description="Acidic residues" evidence="1">
    <location>
        <begin position="231"/>
        <end position="240"/>
    </location>
</feature>
<feature type="region of interest" description="Disordered" evidence="1">
    <location>
        <begin position="475"/>
        <end position="1227"/>
    </location>
</feature>
<protein>
    <submittedName>
        <fullName evidence="2">Uncharacterized protein</fullName>
    </submittedName>
</protein>
<feature type="compositionally biased region" description="Polar residues" evidence="1">
    <location>
        <begin position="1035"/>
        <end position="1044"/>
    </location>
</feature>
<feature type="compositionally biased region" description="Basic and acidic residues" evidence="1">
    <location>
        <begin position="568"/>
        <end position="588"/>
    </location>
</feature>
<feature type="compositionally biased region" description="Basic and acidic residues" evidence="1">
    <location>
        <begin position="177"/>
        <end position="208"/>
    </location>
</feature>
<feature type="compositionally biased region" description="Basic and acidic residues" evidence="1">
    <location>
        <begin position="628"/>
        <end position="646"/>
    </location>
</feature>
<feature type="compositionally biased region" description="Basic and acidic residues" evidence="1">
    <location>
        <begin position="878"/>
        <end position="923"/>
    </location>
</feature>
<feature type="compositionally biased region" description="Basic and acidic residues" evidence="1">
    <location>
        <begin position="248"/>
        <end position="272"/>
    </location>
</feature>
<feature type="compositionally biased region" description="Basic and acidic residues" evidence="1">
    <location>
        <begin position="605"/>
        <end position="616"/>
    </location>
</feature>
<feature type="compositionally biased region" description="Basic and acidic residues" evidence="1">
    <location>
        <begin position="841"/>
        <end position="854"/>
    </location>
</feature>
<reference evidence="2" key="1">
    <citation type="submission" date="2020-07" db="EMBL/GenBank/DDBJ databases">
        <authorList>
            <person name="Lin J."/>
        </authorList>
    </citation>
    <scope>NUCLEOTIDE SEQUENCE</scope>
</reference>
<feature type="compositionally biased region" description="Basic and acidic residues" evidence="1">
    <location>
        <begin position="957"/>
        <end position="975"/>
    </location>
</feature>
<feature type="compositionally biased region" description="Basic and acidic residues" evidence="1">
    <location>
        <begin position="36"/>
        <end position="71"/>
    </location>
</feature>
<feature type="compositionally biased region" description="Polar residues" evidence="1">
    <location>
        <begin position="434"/>
        <end position="445"/>
    </location>
</feature>
<feature type="compositionally biased region" description="Basic and acidic residues" evidence="1">
    <location>
        <begin position="535"/>
        <end position="559"/>
    </location>
</feature>
<accession>A0A6V7NW64</accession>
<feature type="region of interest" description="Disordered" evidence="1">
    <location>
        <begin position="315"/>
        <end position="462"/>
    </location>
</feature>
<feature type="compositionally biased region" description="Polar residues" evidence="1">
    <location>
        <begin position="939"/>
        <end position="950"/>
    </location>
</feature>
<feature type="compositionally biased region" description="Basic and acidic residues" evidence="1">
    <location>
        <begin position="452"/>
        <end position="462"/>
    </location>
</feature>
<feature type="compositionally biased region" description="Low complexity" evidence="1">
    <location>
        <begin position="771"/>
        <end position="782"/>
    </location>
</feature>
<proteinExistence type="predicted"/>
<feature type="compositionally biased region" description="Basic and acidic residues" evidence="1">
    <location>
        <begin position="1198"/>
        <end position="1227"/>
    </location>
</feature>